<dbReference type="EMBL" id="CP046400">
    <property type="protein sequence ID" value="QGY40565.1"/>
    <property type="molecule type" value="Genomic_DNA"/>
</dbReference>
<evidence type="ECO:0000313" key="3">
    <source>
        <dbReference type="EMBL" id="QGY40565.1"/>
    </source>
</evidence>
<feature type="chain" id="PRO_5026155768" evidence="2">
    <location>
        <begin position="26"/>
        <end position="203"/>
    </location>
</feature>
<protein>
    <submittedName>
        <fullName evidence="3">Uncharacterized protein</fullName>
    </submittedName>
</protein>
<dbReference type="AlphaFoldDB" id="A0A6I6JCM7"/>
<proteinExistence type="predicted"/>
<keyword evidence="2" id="KW-0732">Signal</keyword>
<accession>A0A6I6JCM7</accession>
<feature type="signal peptide" evidence="2">
    <location>
        <begin position="1"/>
        <end position="25"/>
    </location>
</feature>
<dbReference type="KEGG" id="psel:GM415_10655"/>
<evidence type="ECO:0000313" key="4">
    <source>
        <dbReference type="Proteomes" id="UP000428328"/>
    </source>
</evidence>
<gene>
    <name evidence="3" type="ORF">GM415_10655</name>
</gene>
<sequence length="203" mass="22516">MLIRLASLALLFGVVGLVWTGSVYADDTIYCPNDPVQLKKQCAEKQAFIKKAQALVDKWERNYQHRGAYSLMRYGHASKAQYNKWTKPSSVTVKGVPMKVYGTYRSSNGDVYVYVADQKHKQVLNQYGKGNTFKSAKSNSNRIMSNNLQTKLNKYRHALSQAYAYRAQCCGARWTNDGPGSTPNRGNSGSSGGIDLLGVPMGN</sequence>
<dbReference type="RefSeq" id="WP_158947986.1">
    <property type="nucleotide sequence ID" value="NZ_CP046400.1"/>
</dbReference>
<keyword evidence="4" id="KW-1185">Reference proteome</keyword>
<reference evidence="3 4" key="1">
    <citation type="submission" date="2019-11" db="EMBL/GenBank/DDBJ databases">
        <authorList>
            <person name="Zheng R.K."/>
            <person name="Sun C.M."/>
        </authorList>
    </citation>
    <scope>NUCLEOTIDE SEQUENCE [LARGE SCALE GENOMIC DNA]</scope>
    <source>
        <strain evidence="3 4">SRB007</strain>
    </source>
</reference>
<dbReference type="Proteomes" id="UP000428328">
    <property type="component" value="Chromosome"/>
</dbReference>
<feature type="region of interest" description="Disordered" evidence="1">
    <location>
        <begin position="180"/>
        <end position="203"/>
    </location>
</feature>
<name>A0A6I6JCM7_9BACT</name>
<evidence type="ECO:0000256" key="1">
    <source>
        <dbReference type="SAM" id="MobiDB-lite"/>
    </source>
</evidence>
<organism evidence="3 4">
    <name type="scientific">Pseudodesulfovibrio cashew</name>
    <dbReference type="NCBI Taxonomy" id="2678688"/>
    <lineage>
        <taxon>Bacteria</taxon>
        <taxon>Pseudomonadati</taxon>
        <taxon>Thermodesulfobacteriota</taxon>
        <taxon>Desulfovibrionia</taxon>
        <taxon>Desulfovibrionales</taxon>
        <taxon>Desulfovibrionaceae</taxon>
    </lineage>
</organism>
<evidence type="ECO:0000256" key="2">
    <source>
        <dbReference type="SAM" id="SignalP"/>
    </source>
</evidence>